<evidence type="ECO:0000313" key="1">
    <source>
        <dbReference type="EMBL" id="SMF65653.1"/>
    </source>
</evidence>
<dbReference type="SUPFAM" id="SSF51197">
    <property type="entry name" value="Clavaminate synthase-like"/>
    <property type="match status" value="1"/>
</dbReference>
<sequence>MGIRLSEDQIAGFRRDGYVTGIPVLAPAEVAELVARTEAFEAERPQDVAWAFDIKANLLLDWVYRLGCHARLLDAVEDLIGPDILMTNAVYRNKSPGSPVDYGWHQDGARIRVEPAFVIAYVALSPATPGNGGLRGLPGSHDRIRPFSLTEGPGQRRRLVARVLEVDESQAVDFQLGPGEAVIFHCNLVHGSAPNRGTTRRMALLYDFTPAAARQDVGRGSGQLVRGRDRWGHFAPEPLPEPGLTEANVLGRRRILSTYHENVLLGPRLPGETVTFPDRPF</sequence>
<dbReference type="InterPro" id="IPR008775">
    <property type="entry name" value="Phytyl_CoA_dOase-like"/>
</dbReference>
<dbReference type="PANTHER" id="PTHR20883:SF51">
    <property type="entry name" value="PHYTANOYL-COA HYDROXYLASE"/>
    <property type="match status" value="1"/>
</dbReference>
<dbReference type="Pfam" id="PF05721">
    <property type="entry name" value="PhyH"/>
    <property type="match status" value="1"/>
</dbReference>
<name>A0A1Y6CHG1_9PROT</name>
<accession>A0A1Y6CHG1</accession>
<keyword evidence="1" id="KW-0560">Oxidoreductase</keyword>
<dbReference type="AlphaFoldDB" id="A0A1Y6CHG1"/>
<reference evidence="1 2" key="1">
    <citation type="submission" date="2017-04" db="EMBL/GenBank/DDBJ databases">
        <authorList>
            <person name="Afonso C.L."/>
            <person name="Miller P.J."/>
            <person name="Scott M.A."/>
            <person name="Spackman E."/>
            <person name="Goraichik I."/>
            <person name="Dimitrov K.M."/>
            <person name="Suarez D.L."/>
            <person name="Swayne D.E."/>
        </authorList>
    </citation>
    <scope>NUCLEOTIDE SEQUENCE [LARGE SCALE GENOMIC DNA]</scope>
    <source>
        <strain evidence="1 2">USBA 355</strain>
    </source>
</reference>
<proteinExistence type="predicted"/>
<dbReference type="RefSeq" id="WP_085125294.1">
    <property type="nucleotide sequence ID" value="NZ_FWZX01000026.1"/>
</dbReference>
<dbReference type="PANTHER" id="PTHR20883">
    <property type="entry name" value="PHYTANOYL-COA DIOXYGENASE DOMAIN CONTAINING 1"/>
    <property type="match status" value="1"/>
</dbReference>
<dbReference type="STRING" id="560819.SAMN05428998_12633"/>
<dbReference type="GO" id="GO:0016706">
    <property type="term" value="F:2-oxoglutarate-dependent dioxygenase activity"/>
    <property type="evidence" value="ECO:0007669"/>
    <property type="project" value="UniProtKB-ARBA"/>
</dbReference>
<evidence type="ECO:0000313" key="2">
    <source>
        <dbReference type="Proteomes" id="UP000192917"/>
    </source>
</evidence>
<keyword evidence="2" id="KW-1185">Reference proteome</keyword>
<dbReference type="Gene3D" id="2.60.120.620">
    <property type="entry name" value="q2cbj1_9rhob like domain"/>
    <property type="match status" value="1"/>
</dbReference>
<dbReference type="GO" id="GO:0005506">
    <property type="term" value="F:iron ion binding"/>
    <property type="evidence" value="ECO:0007669"/>
    <property type="project" value="UniProtKB-ARBA"/>
</dbReference>
<gene>
    <name evidence="1" type="ORF">SAMN05428998_12633</name>
</gene>
<dbReference type="Proteomes" id="UP000192917">
    <property type="component" value="Unassembled WGS sequence"/>
</dbReference>
<dbReference type="EMBL" id="FWZX01000026">
    <property type="protein sequence ID" value="SMF65653.1"/>
    <property type="molecule type" value="Genomic_DNA"/>
</dbReference>
<organism evidence="1 2">
    <name type="scientific">Tistlia consotensis USBA 355</name>
    <dbReference type="NCBI Taxonomy" id="560819"/>
    <lineage>
        <taxon>Bacteria</taxon>
        <taxon>Pseudomonadati</taxon>
        <taxon>Pseudomonadota</taxon>
        <taxon>Alphaproteobacteria</taxon>
        <taxon>Rhodospirillales</taxon>
        <taxon>Rhodovibrionaceae</taxon>
        <taxon>Tistlia</taxon>
    </lineage>
</organism>
<protein>
    <submittedName>
        <fullName evidence="1">Phytanoyl-CoA dioxygenase (PhyH)</fullName>
    </submittedName>
</protein>
<keyword evidence="1" id="KW-0223">Dioxygenase</keyword>